<comment type="caution">
    <text evidence="1">The sequence shown here is derived from an EMBL/GenBank/DDBJ whole genome shotgun (WGS) entry which is preliminary data.</text>
</comment>
<dbReference type="InterPro" id="IPR030910">
    <property type="entry name" value="SLAP_dom"/>
</dbReference>
<dbReference type="NCBIfam" id="TIGR04399">
    <property type="entry name" value="acc_Sec_SLAP"/>
    <property type="match status" value="1"/>
</dbReference>
<accession>A0A0A3IZ71</accession>
<keyword evidence="2" id="KW-1185">Reference proteome</keyword>
<proteinExistence type="predicted"/>
<name>A0A0A3IZ71_9BACL</name>
<dbReference type="eggNOG" id="ENOG502Z9IH">
    <property type="taxonomic scope" value="Bacteria"/>
</dbReference>
<gene>
    <name evidence="1" type="ORF">CD29_01785</name>
</gene>
<dbReference type="InterPro" id="IPR030911">
    <property type="entry name" value="Sec_acc_SLAP"/>
</dbReference>
<organism evidence="1 2">
    <name type="scientific">Ureibacillus manganicus DSM 26584</name>
    <dbReference type="NCBI Taxonomy" id="1384049"/>
    <lineage>
        <taxon>Bacteria</taxon>
        <taxon>Bacillati</taxon>
        <taxon>Bacillota</taxon>
        <taxon>Bacilli</taxon>
        <taxon>Bacillales</taxon>
        <taxon>Caryophanaceae</taxon>
        <taxon>Ureibacillus</taxon>
    </lineage>
</organism>
<dbReference type="EMBL" id="JPVN01000002">
    <property type="protein sequence ID" value="KGR80117.1"/>
    <property type="molecule type" value="Genomic_DNA"/>
</dbReference>
<dbReference type="RefSeq" id="WP_036182210.1">
    <property type="nucleotide sequence ID" value="NZ_AVDA01000002.1"/>
</dbReference>
<dbReference type="Proteomes" id="UP000030416">
    <property type="component" value="Unassembled WGS sequence"/>
</dbReference>
<evidence type="ECO:0008006" key="3">
    <source>
        <dbReference type="Google" id="ProtNLM"/>
    </source>
</evidence>
<dbReference type="NCBIfam" id="TIGR04398">
    <property type="entry name" value="SLAP_DUP"/>
    <property type="match status" value="2"/>
</dbReference>
<protein>
    <recommendedName>
        <fullName evidence="3">Accessory Sec system S-layer assembly protein</fullName>
    </recommendedName>
</protein>
<evidence type="ECO:0000313" key="2">
    <source>
        <dbReference type="Proteomes" id="UP000030416"/>
    </source>
</evidence>
<evidence type="ECO:0000313" key="1">
    <source>
        <dbReference type="EMBL" id="KGR80117.1"/>
    </source>
</evidence>
<dbReference type="OrthoDB" id="1907642at2"/>
<sequence>MGLFDLFKKTDKVGKDSTVESKELLNEVEESKNTVEVNTKLSFHPDWDVPQEQKYIFNFLSNELEPLKPNQLSLAAIAIDVNQANGSWDVKAFLRSSLPKAIELGEVGLFLLDKDGKVIASKTFDLKELGSIPAESARPWVFTFEKNTIQASELPEEGWKIAFNLVSLRGHQLDLDETWKNKLSEEQINQLEKIIKDLPSLGKTEVNFTGFQIKLLEDKGLAVSILLRNGNEKAINLEQLPLEILDANKKQIAKGYFKLDPVLTVQANSTKPWTFVFPKEMVDAEGADFSSWTPRVAQ</sequence>
<dbReference type="STRING" id="1384049.CD29_01785"/>
<reference evidence="1 2" key="1">
    <citation type="submission" date="2014-02" db="EMBL/GenBank/DDBJ databases">
        <title>Draft genome sequence of Lysinibacillus manganicus DSM 26584T.</title>
        <authorList>
            <person name="Zhang F."/>
            <person name="Wang G."/>
            <person name="Zhang L."/>
        </authorList>
    </citation>
    <scope>NUCLEOTIDE SEQUENCE [LARGE SCALE GENOMIC DNA]</scope>
    <source>
        <strain evidence="1 2">DSM 26584</strain>
    </source>
</reference>
<dbReference type="AlphaFoldDB" id="A0A0A3IZ71"/>